<evidence type="ECO:0000313" key="2">
    <source>
        <dbReference type="Proteomes" id="UP001218218"/>
    </source>
</evidence>
<dbReference type="InterPro" id="IPR040521">
    <property type="entry name" value="KDZ"/>
</dbReference>
<dbReference type="Pfam" id="PF18758">
    <property type="entry name" value="KDZ"/>
    <property type="match status" value="1"/>
</dbReference>
<proteinExistence type="predicted"/>
<comment type="caution">
    <text evidence="1">The sequence shown here is derived from an EMBL/GenBank/DDBJ whole genome shotgun (WGS) entry which is preliminary data.</text>
</comment>
<dbReference type="AlphaFoldDB" id="A0AAD6ZT34"/>
<name>A0AAD6ZT34_9AGAR</name>
<reference evidence="1" key="1">
    <citation type="submission" date="2023-03" db="EMBL/GenBank/DDBJ databases">
        <title>Massive genome expansion in bonnet fungi (Mycena s.s.) driven by repeated elements and novel gene families across ecological guilds.</title>
        <authorList>
            <consortium name="Lawrence Berkeley National Laboratory"/>
            <person name="Harder C.B."/>
            <person name="Miyauchi S."/>
            <person name="Viragh M."/>
            <person name="Kuo A."/>
            <person name="Thoen E."/>
            <person name="Andreopoulos B."/>
            <person name="Lu D."/>
            <person name="Skrede I."/>
            <person name="Drula E."/>
            <person name="Henrissat B."/>
            <person name="Morin E."/>
            <person name="Kohler A."/>
            <person name="Barry K."/>
            <person name="LaButti K."/>
            <person name="Morin E."/>
            <person name="Salamov A."/>
            <person name="Lipzen A."/>
            <person name="Mereny Z."/>
            <person name="Hegedus B."/>
            <person name="Baldrian P."/>
            <person name="Stursova M."/>
            <person name="Weitz H."/>
            <person name="Taylor A."/>
            <person name="Grigoriev I.V."/>
            <person name="Nagy L.G."/>
            <person name="Martin F."/>
            <person name="Kauserud H."/>
        </authorList>
    </citation>
    <scope>NUCLEOTIDE SEQUENCE</scope>
    <source>
        <strain evidence="1">CBHHK002</strain>
    </source>
</reference>
<dbReference type="PANTHER" id="PTHR33104:SF2">
    <property type="entry name" value="CXC3 LIKE CYSTEINE CLUSTER DOMAIN-CONTAINING PROTEIN"/>
    <property type="match status" value="1"/>
</dbReference>
<dbReference type="EMBL" id="JARIHO010000029">
    <property type="protein sequence ID" value="KAJ7337604.1"/>
    <property type="molecule type" value="Genomic_DNA"/>
</dbReference>
<dbReference type="Proteomes" id="UP001218218">
    <property type="component" value="Unassembled WGS sequence"/>
</dbReference>
<protein>
    <submittedName>
        <fullName evidence="1">Uncharacterized protein</fullName>
    </submittedName>
</protein>
<organism evidence="1 2">
    <name type="scientific">Mycena albidolilacea</name>
    <dbReference type="NCBI Taxonomy" id="1033008"/>
    <lineage>
        <taxon>Eukaryota</taxon>
        <taxon>Fungi</taxon>
        <taxon>Dikarya</taxon>
        <taxon>Basidiomycota</taxon>
        <taxon>Agaricomycotina</taxon>
        <taxon>Agaricomycetes</taxon>
        <taxon>Agaricomycetidae</taxon>
        <taxon>Agaricales</taxon>
        <taxon>Marasmiineae</taxon>
        <taxon>Mycenaceae</taxon>
        <taxon>Mycena</taxon>
    </lineage>
</organism>
<keyword evidence="2" id="KW-1185">Reference proteome</keyword>
<evidence type="ECO:0000313" key="1">
    <source>
        <dbReference type="EMBL" id="KAJ7337604.1"/>
    </source>
</evidence>
<sequence length="551" mass="63526">MVFLLENMGYRKFLLTVTDQKEMATCSGLAALDYANTKFSRGYTTTGVSMGVCARHEFIQPNRVGDLQKGEQFANIDYIFTWFLQFHDPTLFMFVSYDIVCVGWIHLMEQLMELPPLVRCFLIMPMICFMIPKLHIKGHSTKCRARFSLNLVPGSGQTDGEGIEWLWLNIGGIAASTRIMGPGARHDTINDHWSHWNWQKLISLAATLRQRLDNAKEQEVIHQEALASFSEQQQERVGGWKAMVHEYEDDLTKKNPYKTVITGLTEAQVRLQFQREEEEAAKKGLPKKHRVTPSKFMTECLGVEEEQREVRVQVELKKSQTTKQQIDLGALRTKLLRRLVRLHKLQATYTPAAIVALEKREVADDERPENEPLYLPSALSEAEHADGGCMSSLLEMELSMRDAQCRSALVKLRNQLVVKARFLNYKALHARHQGATTCVRAIVNHNKVKIRLHSEKYQNTWNTLWVNAGCDESLVAWRKLRKEDIRYMEDEQDLAAKEARWRKAIARQKRKYDELVAHAVEIPAWLNNDSDDDEEIGETRVGKSWREVSWI</sequence>
<gene>
    <name evidence="1" type="ORF">DFH08DRAFT_964574</name>
</gene>
<dbReference type="PANTHER" id="PTHR33104">
    <property type="entry name" value="SI:DKEY-29D5.2"/>
    <property type="match status" value="1"/>
</dbReference>
<accession>A0AAD6ZT34</accession>